<dbReference type="SUPFAM" id="SSF69118">
    <property type="entry name" value="AhpD-like"/>
    <property type="match status" value="1"/>
</dbReference>
<protein>
    <submittedName>
        <fullName evidence="2">Carboxymuconolactone decarboxylase family protein</fullName>
    </submittedName>
</protein>
<dbReference type="InterPro" id="IPR004675">
    <property type="entry name" value="AhpD_core"/>
</dbReference>
<evidence type="ECO:0000313" key="3">
    <source>
        <dbReference type="Proteomes" id="UP001241926"/>
    </source>
</evidence>
<dbReference type="PANTHER" id="PTHR34846:SF7">
    <property type="entry name" value="BLL7811 PROTEIN"/>
    <property type="match status" value="1"/>
</dbReference>
<dbReference type="InterPro" id="IPR029032">
    <property type="entry name" value="AhpD-like"/>
</dbReference>
<dbReference type="NCBIfam" id="TIGR00778">
    <property type="entry name" value="ahpD_dom"/>
    <property type="match status" value="1"/>
</dbReference>
<accession>A0ABT7J656</accession>
<dbReference type="Pfam" id="PF02627">
    <property type="entry name" value="CMD"/>
    <property type="match status" value="1"/>
</dbReference>
<dbReference type="EMBL" id="JASJUS010000032">
    <property type="protein sequence ID" value="MDL2080363.1"/>
    <property type="molecule type" value="Genomic_DNA"/>
</dbReference>
<gene>
    <name evidence="2" type="ORF">QNN03_28355</name>
</gene>
<proteinExistence type="predicted"/>
<dbReference type="PANTHER" id="PTHR34846">
    <property type="entry name" value="4-CARBOXYMUCONOLACTONE DECARBOXYLASE FAMILY PROTEIN (AFU_ORTHOLOGUE AFUA_6G11590)"/>
    <property type="match status" value="1"/>
</dbReference>
<feature type="domain" description="Carboxymuconolactone decarboxylase-like" evidence="1">
    <location>
        <begin position="13"/>
        <end position="94"/>
    </location>
</feature>
<organism evidence="2 3">
    <name type="scientific">Streptomyces fuscus</name>
    <dbReference type="NCBI Taxonomy" id="3048495"/>
    <lineage>
        <taxon>Bacteria</taxon>
        <taxon>Bacillati</taxon>
        <taxon>Actinomycetota</taxon>
        <taxon>Actinomycetes</taxon>
        <taxon>Kitasatosporales</taxon>
        <taxon>Streptomycetaceae</taxon>
        <taxon>Streptomyces</taxon>
    </lineage>
</organism>
<comment type="caution">
    <text evidence="2">The sequence shown here is derived from an EMBL/GenBank/DDBJ whole genome shotgun (WGS) entry which is preliminary data.</text>
</comment>
<dbReference type="RefSeq" id="WP_093718678.1">
    <property type="nucleotide sequence ID" value="NZ_JASJUS010000032.1"/>
</dbReference>
<evidence type="ECO:0000259" key="1">
    <source>
        <dbReference type="Pfam" id="PF02627"/>
    </source>
</evidence>
<sequence length="158" mass="17212">MRPRMRNPADVLPDTARPLTEILRAVHSAGPDPRTLALVRLRISQINGCGSDVHAGVTAARAAGVSDERLHALAAWRDTAWFTPAERAALELAETATRLADRPDAVDDRTWDRAATYYDERRLAALILLIGTTNLLNRLGAITRQSVPANDSNGRNPS</sequence>
<name>A0ABT7J656_9ACTN</name>
<evidence type="ECO:0000313" key="2">
    <source>
        <dbReference type="EMBL" id="MDL2080363.1"/>
    </source>
</evidence>
<dbReference type="InterPro" id="IPR003779">
    <property type="entry name" value="CMD-like"/>
</dbReference>
<keyword evidence="3" id="KW-1185">Reference proteome</keyword>
<reference evidence="2 3" key="1">
    <citation type="submission" date="2023-05" db="EMBL/GenBank/DDBJ databases">
        <title>Streptomyces fuscus sp. nov., a brown-black pigment producing actinomyces isolated from dry sand of Sea duck farm.</title>
        <authorList>
            <person name="Xie J."/>
            <person name="Shen N."/>
        </authorList>
    </citation>
    <scope>NUCLEOTIDE SEQUENCE [LARGE SCALE GENOMIC DNA]</scope>
    <source>
        <strain evidence="2 3">GXMU-J15</strain>
    </source>
</reference>
<dbReference type="Gene3D" id="1.20.1290.10">
    <property type="entry name" value="AhpD-like"/>
    <property type="match status" value="1"/>
</dbReference>
<dbReference type="Proteomes" id="UP001241926">
    <property type="component" value="Unassembled WGS sequence"/>
</dbReference>